<dbReference type="AlphaFoldDB" id="M0LQQ2"/>
<dbReference type="PANTHER" id="PTHR43798">
    <property type="entry name" value="MONOACYLGLYCEROL LIPASE"/>
    <property type="match status" value="1"/>
</dbReference>
<reference evidence="2 5" key="1">
    <citation type="journal article" date="2011" name="J. Bacteriol.">
        <title>Genome sequence of Halobiforma lacisalsi AJ5, an extremely halophilic archaeon which harbors a bop gene.</title>
        <authorList>
            <person name="Jiang X."/>
            <person name="Wang S."/>
            <person name="Cheng H."/>
            <person name="Huo Y."/>
            <person name="Zhang X."/>
            <person name="Zhu X."/>
            <person name="Han X."/>
            <person name="Ni P."/>
            <person name="Wu M."/>
        </authorList>
    </citation>
    <scope>NUCLEOTIDE SEQUENCE [LARGE SCALE GENOMIC DNA]</scope>
    <source>
        <strain evidence="2 5">AJ5</strain>
    </source>
</reference>
<organism evidence="3 4">
    <name type="scientific">Natronobacterium lacisalsi AJ5</name>
    <dbReference type="NCBI Taxonomy" id="358396"/>
    <lineage>
        <taxon>Archaea</taxon>
        <taxon>Methanobacteriati</taxon>
        <taxon>Methanobacteriota</taxon>
        <taxon>Stenosarchaea group</taxon>
        <taxon>Halobacteria</taxon>
        <taxon>Halobacteriales</taxon>
        <taxon>Natrialbaceae</taxon>
        <taxon>Natronobacterium</taxon>
    </lineage>
</organism>
<reference evidence="2" key="3">
    <citation type="submission" date="2017-01" db="EMBL/GenBank/DDBJ databases">
        <authorList>
            <person name="Mah S.A."/>
            <person name="Swanson W.J."/>
            <person name="Moy G.W."/>
            <person name="Vacquier V.D."/>
        </authorList>
    </citation>
    <scope>NUCLEOTIDE SEQUENCE</scope>
    <source>
        <strain evidence="2">AJ5</strain>
    </source>
</reference>
<keyword evidence="3" id="KW-0378">Hydrolase</keyword>
<dbReference type="PANTHER" id="PTHR43798:SF33">
    <property type="entry name" value="HYDROLASE, PUTATIVE (AFU_ORTHOLOGUE AFUA_2G14860)-RELATED"/>
    <property type="match status" value="1"/>
</dbReference>
<dbReference type="GeneID" id="30920342"/>
<dbReference type="KEGG" id="hlc:CHINAEXTREME04420"/>
<evidence type="ECO:0000313" key="5">
    <source>
        <dbReference type="Proteomes" id="UP000186547"/>
    </source>
</evidence>
<dbReference type="eggNOG" id="arCOG01648">
    <property type="taxonomic scope" value="Archaea"/>
</dbReference>
<dbReference type="Proteomes" id="UP000011555">
    <property type="component" value="Unassembled WGS sequence"/>
</dbReference>
<dbReference type="Gene3D" id="3.40.50.1820">
    <property type="entry name" value="alpha/beta hydrolase"/>
    <property type="match status" value="1"/>
</dbReference>
<dbReference type="PATRIC" id="fig|358396.7.peg.1553"/>
<name>M0LQQ2_NATLA</name>
<feature type="domain" description="AB hydrolase-1" evidence="1">
    <location>
        <begin position="23"/>
        <end position="245"/>
    </location>
</feature>
<dbReference type="Proteomes" id="UP000186547">
    <property type="component" value="Chromosome"/>
</dbReference>
<dbReference type="GO" id="GO:0016746">
    <property type="term" value="F:acyltransferase activity"/>
    <property type="evidence" value="ECO:0007669"/>
    <property type="project" value="UniProtKB-KW"/>
</dbReference>
<dbReference type="GO" id="GO:0016787">
    <property type="term" value="F:hydrolase activity"/>
    <property type="evidence" value="ECO:0007669"/>
    <property type="project" value="UniProtKB-KW"/>
</dbReference>
<evidence type="ECO:0000313" key="4">
    <source>
        <dbReference type="Proteomes" id="UP000011555"/>
    </source>
</evidence>
<dbReference type="GO" id="GO:0016020">
    <property type="term" value="C:membrane"/>
    <property type="evidence" value="ECO:0007669"/>
    <property type="project" value="TreeGrafter"/>
</dbReference>
<dbReference type="InterPro" id="IPR050266">
    <property type="entry name" value="AB_hydrolase_sf"/>
</dbReference>
<sequence length="258" mass="28348">MQTVTSTDGTRIGYETFGDGPPLVCLHGSSETRHAWYPLRPLLEDDFTLVVPDRRGRGGSGDADQYGLEREVDDLRAIVDDLEGDASVFGHSFGGLVALAAAGDVPMERLVLYEPSLLVGDHRGDDLSDRLQERFAADGREAAMKRFYRDGAGIPAPEELPIWPDEVNFDLLETVIRETAAVEAYDLPAEIELERPTLLLTGERGPPHLREAVRTLDDRLPRSRLAELEGVGHVGVKTAPEQVAAELRAFRKEHASKA</sequence>
<dbReference type="Pfam" id="PF12697">
    <property type="entry name" value="Abhydrolase_6"/>
    <property type="match status" value="1"/>
</dbReference>
<proteinExistence type="predicted"/>
<dbReference type="STRING" id="358396.CHINAEXTREME_04420"/>
<evidence type="ECO:0000313" key="3">
    <source>
        <dbReference type="EMBL" id="EMA34779.1"/>
    </source>
</evidence>
<dbReference type="InterPro" id="IPR000073">
    <property type="entry name" value="AB_hydrolase_1"/>
</dbReference>
<gene>
    <name evidence="3" type="ORF">C445_07675</name>
    <name evidence="2" type="ORF">CHINAEXTREME_04420</name>
</gene>
<reference evidence="3 4" key="2">
    <citation type="journal article" date="2014" name="PLoS Genet.">
        <title>Phylogenetically driven sequencing of extremely halophilic archaea reveals strategies for static and dynamic osmo-response.</title>
        <authorList>
            <person name="Becker E.A."/>
            <person name="Seitzer P.M."/>
            <person name="Tritt A."/>
            <person name="Larsen D."/>
            <person name="Krusor M."/>
            <person name="Yao A.I."/>
            <person name="Wu D."/>
            <person name="Madern D."/>
            <person name="Eisen J.A."/>
            <person name="Darling A.E."/>
            <person name="Facciotti M.T."/>
        </authorList>
    </citation>
    <scope>NUCLEOTIDE SEQUENCE [LARGE SCALE GENOMIC DNA]</scope>
    <source>
        <strain evidence="3 4">AJ5</strain>
    </source>
</reference>
<keyword evidence="4" id="KW-1185">Reference proteome</keyword>
<keyword evidence="3" id="KW-0012">Acyltransferase</keyword>
<dbReference type="RefSeq" id="WP_007141261.1">
    <property type="nucleotide sequence ID" value="NZ_AOLZ01000031.1"/>
</dbReference>
<accession>M0LQQ2</accession>
<evidence type="ECO:0000313" key="2">
    <source>
        <dbReference type="EMBL" id="APW97061.1"/>
    </source>
</evidence>
<evidence type="ECO:0000259" key="1">
    <source>
        <dbReference type="Pfam" id="PF12697"/>
    </source>
</evidence>
<dbReference type="EMBL" id="AOLZ01000031">
    <property type="protein sequence ID" value="EMA34779.1"/>
    <property type="molecule type" value="Genomic_DNA"/>
</dbReference>
<dbReference type="EMBL" id="CP019285">
    <property type="protein sequence ID" value="APW97061.1"/>
    <property type="molecule type" value="Genomic_DNA"/>
</dbReference>
<dbReference type="SUPFAM" id="SSF53474">
    <property type="entry name" value="alpha/beta-Hydrolases"/>
    <property type="match status" value="1"/>
</dbReference>
<dbReference type="InterPro" id="IPR029058">
    <property type="entry name" value="AB_hydrolase_fold"/>
</dbReference>
<protein>
    <submittedName>
        <fullName evidence="2">Alpha/beta hydrolase</fullName>
    </submittedName>
    <submittedName>
        <fullName evidence="3">Hydrolase or acyltransferase of alpha/beta superfamily protein</fullName>
    </submittedName>
</protein>
<keyword evidence="3" id="KW-0808">Transferase</keyword>